<name>A0AAU7BT95_9FLAO</name>
<dbReference type="InterPro" id="IPR011250">
    <property type="entry name" value="OMP/PagP_B-barrel"/>
</dbReference>
<proteinExistence type="predicted"/>
<dbReference type="SUPFAM" id="SSF56925">
    <property type="entry name" value="OMPA-like"/>
    <property type="match status" value="1"/>
</dbReference>
<dbReference type="AlphaFoldDB" id="A0AAU7BT95"/>
<evidence type="ECO:0008006" key="3">
    <source>
        <dbReference type="Google" id="ProtNLM"/>
    </source>
</evidence>
<reference evidence="2" key="1">
    <citation type="submission" date="2024-05" db="EMBL/GenBank/DDBJ databases">
        <title>Pontimicrobium maritimus sp. nov., isolated form sea water.</title>
        <authorList>
            <person name="Muhammad N."/>
            <person name="Vuong T.Q."/>
            <person name="Han H.L."/>
            <person name="Kim S.-G."/>
        </authorList>
    </citation>
    <scope>NUCLEOTIDE SEQUENCE</scope>
    <source>
        <strain evidence="2">SW4</strain>
    </source>
</reference>
<feature type="signal peptide" evidence="1">
    <location>
        <begin position="1"/>
        <end position="18"/>
    </location>
</feature>
<organism evidence="2">
    <name type="scientific">Pontimicrobium sp. SW4</name>
    <dbReference type="NCBI Taxonomy" id="3153519"/>
    <lineage>
        <taxon>Bacteria</taxon>
        <taxon>Pseudomonadati</taxon>
        <taxon>Bacteroidota</taxon>
        <taxon>Flavobacteriia</taxon>
        <taxon>Flavobacteriales</taxon>
        <taxon>Flavobacteriaceae</taxon>
        <taxon>Pontimicrobium</taxon>
    </lineage>
</organism>
<accession>A0AAU7BT95</accession>
<sequence>MKQLFTILFLFISLVMYSQDDAETNGFYYKISLATTLTINEEYTITQDDDTGSLILPSAFFVNNTFGYRFDERSVIGFNLEYNWHSESGLHFFPAHLSFRYNIIADDDNVFIRSGYGRFLNLGKSFESGTMYKVGAGVEIFNEDYTNSFLIGLDFSRKRFGHKQLDKLSSISVFFEFMWF</sequence>
<keyword evidence="1" id="KW-0732">Signal</keyword>
<protein>
    <recommendedName>
        <fullName evidence="3">Outer membrane protein beta-barrel domain-containing protein</fullName>
    </recommendedName>
</protein>
<gene>
    <name evidence="2" type="ORF">ABGB03_00285</name>
</gene>
<feature type="chain" id="PRO_5043571277" description="Outer membrane protein beta-barrel domain-containing protein" evidence="1">
    <location>
        <begin position="19"/>
        <end position="180"/>
    </location>
</feature>
<dbReference type="EMBL" id="CP157199">
    <property type="protein sequence ID" value="XBG61358.1"/>
    <property type="molecule type" value="Genomic_DNA"/>
</dbReference>
<dbReference type="RefSeq" id="WP_347923825.1">
    <property type="nucleotide sequence ID" value="NZ_CP157199.1"/>
</dbReference>
<evidence type="ECO:0000256" key="1">
    <source>
        <dbReference type="SAM" id="SignalP"/>
    </source>
</evidence>
<evidence type="ECO:0000313" key="2">
    <source>
        <dbReference type="EMBL" id="XBG61358.1"/>
    </source>
</evidence>